<evidence type="ECO:0000259" key="5">
    <source>
        <dbReference type="PROSITE" id="PS52009"/>
    </source>
</evidence>
<keyword evidence="2 3" id="KW-0326">Glycosidase</keyword>
<dbReference type="Gene3D" id="3.20.20.80">
    <property type="entry name" value="Glycosidases"/>
    <property type="match status" value="1"/>
</dbReference>
<feature type="compositionally biased region" description="Basic and acidic residues" evidence="4">
    <location>
        <begin position="500"/>
        <end position="510"/>
    </location>
</feature>
<feature type="domain" description="GH84" evidence="5">
    <location>
        <begin position="76"/>
        <end position="357"/>
    </location>
</feature>
<evidence type="ECO:0000313" key="7">
    <source>
        <dbReference type="Proteomes" id="UP001157069"/>
    </source>
</evidence>
<organism evidence="6 7">
    <name type="scientific">Homoserinibacter gongjuensis</name>
    <dbReference type="NCBI Taxonomy" id="1162968"/>
    <lineage>
        <taxon>Bacteria</taxon>
        <taxon>Bacillati</taxon>
        <taxon>Actinomycetota</taxon>
        <taxon>Actinomycetes</taxon>
        <taxon>Micrococcales</taxon>
        <taxon>Microbacteriaceae</taxon>
        <taxon>Homoserinibacter</taxon>
    </lineage>
</organism>
<evidence type="ECO:0000256" key="1">
    <source>
        <dbReference type="ARBA" id="ARBA00022801"/>
    </source>
</evidence>
<dbReference type="InterPro" id="IPR017853">
    <property type="entry name" value="GH"/>
</dbReference>
<dbReference type="EMBL" id="BSVA01000001">
    <property type="protein sequence ID" value="GMA91027.1"/>
    <property type="molecule type" value="Genomic_DNA"/>
</dbReference>
<dbReference type="Pfam" id="PF07555">
    <property type="entry name" value="NAGidase"/>
    <property type="match status" value="1"/>
</dbReference>
<feature type="compositionally biased region" description="Low complexity" evidence="4">
    <location>
        <begin position="511"/>
        <end position="520"/>
    </location>
</feature>
<gene>
    <name evidence="6" type="ORF">GCM10025869_15560</name>
</gene>
<dbReference type="Proteomes" id="UP001157069">
    <property type="component" value="Unassembled WGS sequence"/>
</dbReference>
<comment type="caution">
    <text evidence="6">The sequence shown here is derived from an EMBL/GenBank/DDBJ whole genome shotgun (WGS) entry which is preliminary data.</text>
</comment>
<comment type="similarity">
    <text evidence="3">Belongs to the glycosyl hydrolase 84 family.</text>
</comment>
<evidence type="ECO:0000313" key="6">
    <source>
        <dbReference type="EMBL" id="GMA91027.1"/>
    </source>
</evidence>
<sequence>MPPTVSVIDETDALRVPRDASGRVRPESFAITVEPSAVRIVAADRIGERHARALVAALAAAGELRTGEISDWPELADRGVIEGFYGAPWTHAERLRLVEELGRLRMNRYVYAPKDDPYHRRLWRESYPETEAAQLAELVAAAHEAGVEIVYALHPGLDMVHADEADHAALARKARELHALGIRRFALLFDDIEEGLPDARDRERFGDGVAGAGRAHGESCTRFETEVLWPLGLGGQLLMVPTDYAGSDASPYREALAASLGEGIGVCWTGDDIVVGAVTDDQVRRAFRAFGQHPLVLWDNFPVNDFDRSRAFLGPLLGRDAGLGRAGLHGIVANPMVEFEPSRFAIHTVAAWAWNPDAYDAAVAAEAALHAVAGADAELLRPLVAAASSWPPSAPQHPELAAEVDAAFADGGVAGPRLRAMLAELDALAGLEESTPLRAALRPWADAAPATTAVIRAALAYARGEGDADAVSVAWETARTARHGLARDVARAAAERALGRTLPDRIRPEGEPAAAEAAGD</sequence>
<dbReference type="PANTHER" id="PTHR13170">
    <property type="entry name" value="O-GLCNACASE"/>
    <property type="match status" value="1"/>
</dbReference>
<accession>A0ABQ6JTH4</accession>
<feature type="active site" description="Proton donor" evidence="3">
    <location>
        <position position="191"/>
    </location>
</feature>
<keyword evidence="7" id="KW-1185">Reference proteome</keyword>
<reference evidence="7" key="1">
    <citation type="journal article" date="2019" name="Int. J. Syst. Evol. Microbiol.">
        <title>The Global Catalogue of Microorganisms (GCM) 10K type strain sequencing project: providing services to taxonomists for standard genome sequencing and annotation.</title>
        <authorList>
            <consortium name="The Broad Institute Genomics Platform"/>
            <consortium name="The Broad Institute Genome Sequencing Center for Infectious Disease"/>
            <person name="Wu L."/>
            <person name="Ma J."/>
        </authorList>
    </citation>
    <scope>NUCLEOTIDE SEQUENCE [LARGE SCALE GENOMIC DNA]</scope>
    <source>
        <strain evidence="7">NBRC 108755</strain>
    </source>
</reference>
<dbReference type="PROSITE" id="PS52009">
    <property type="entry name" value="GH84"/>
    <property type="match status" value="1"/>
</dbReference>
<feature type="region of interest" description="Disordered" evidence="4">
    <location>
        <begin position="500"/>
        <end position="520"/>
    </location>
</feature>
<dbReference type="InterPro" id="IPR011496">
    <property type="entry name" value="O-GlcNAcase_cat"/>
</dbReference>
<evidence type="ECO:0000256" key="4">
    <source>
        <dbReference type="SAM" id="MobiDB-lite"/>
    </source>
</evidence>
<keyword evidence="1 3" id="KW-0378">Hydrolase</keyword>
<dbReference type="SUPFAM" id="SSF51445">
    <property type="entry name" value="(Trans)glycosidases"/>
    <property type="match status" value="1"/>
</dbReference>
<dbReference type="InterPro" id="IPR051822">
    <property type="entry name" value="Glycosyl_Hydrolase_84"/>
</dbReference>
<protein>
    <recommendedName>
        <fullName evidence="5">GH84 domain-containing protein</fullName>
    </recommendedName>
</protein>
<evidence type="ECO:0000256" key="3">
    <source>
        <dbReference type="PROSITE-ProRule" id="PRU01353"/>
    </source>
</evidence>
<evidence type="ECO:0000256" key="2">
    <source>
        <dbReference type="ARBA" id="ARBA00023295"/>
    </source>
</evidence>
<name>A0ABQ6JTH4_9MICO</name>
<dbReference type="PANTHER" id="PTHR13170:SF16">
    <property type="entry name" value="PROTEIN O-GLCNACASE"/>
    <property type="match status" value="1"/>
</dbReference>
<proteinExistence type="inferred from homology"/>